<dbReference type="InterPro" id="IPR006439">
    <property type="entry name" value="HAD-SF_hydro_IA"/>
</dbReference>
<dbReference type="SFLD" id="SFLDG01132">
    <property type="entry name" value="C1.5.3:_5'-Nucleotidase_Like"/>
    <property type="match status" value="1"/>
</dbReference>
<comment type="caution">
    <text evidence="1">The sequence shown here is derived from an EMBL/GenBank/DDBJ whole genome shotgun (WGS) entry which is preliminary data.</text>
</comment>
<dbReference type="Pfam" id="PF00702">
    <property type="entry name" value="Hydrolase"/>
    <property type="match status" value="1"/>
</dbReference>
<accession>A0ABU9BEQ4</accession>
<dbReference type="RefSeq" id="WP_341376188.1">
    <property type="nucleotide sequence ID" value="NZ_JBBUTF010000023.1"/>
</dbReference>
<gene>
    <name evidence="1" type="ORF">AACH11_20790</name>
</gene>
<organism evidence="1 2">
    <name type="scientific">Pseudaquabacterium rugosum</name>
    <dbReference type="NCBI Taxonomy" id="2984194"/>
    <lineage>
        <taxon>Bacteria</taxon>
        <taxon>Pseudomonadati</taxon>
        <taxon>Pseudomonadota</taxon>
        <taxon>Betaproteobacteria</taxon>
        <taxon>Burkholderiales</taxon>
        <taxon>Sphaerotilaceae</taxon>
        <taxon>Pseudaquabacterium</taxon>
    </lineage>
</organism>
<keyword evidence="2" id="KW-1185">Reference proteome</keyword>
<dbReference type="EMBL" id="JBBUTF010000023">
    <property type="protein sequence ID" value="MEK8028404.1"/>
    <property type="molecule type" value="Genomic_DNA"/>
</dbReference>
<protein>
    <submittedName>
        <fullName evidence="1">HAD-IA family hydrolase</fullName>
    </submittedName>
</protein>
<dbReference type="PANTHER" id="PTHR47438">
    <property type="entry name" value="PHOSPHATE METABOLISM PROTEIN 8-RELATED"/>
    <property type="match status" value="1"/>
</dbReference>
<dbReference type="SUPFAM" id="SSF56784">
    <property type="entry name" value="HAD-like"/>
    <property type="match status" value="1"/>
</dbReference>
<dbReference type="SFLD" id="SFLDS00003">
    <property type="entry name" value="Haloacid_Dehalogenase"/>
    <property type="match status" value="1"/>
</dbReference>
<dbReference type="InterPro" id="IPR010237">
    <property type="entry name" value="Pyr-5-nucltdase"/>
</dbReference>
<dbReference type="InterPro" id="IPR052791">
    <property type="entry name" value="SSM1_domain"/>
</dbReference>
<name>A0ABU9BEQ4_9BURK</name>
<dbReference type="InterPro" id="IPR036412">
    <property type="entry name" value="HAD-like_sf"/>
</dbReference>
<keyword evidence="1" id="KW-0378">Hydrolase</keyword>
<dbReference type="Gene3D" id="3.40.50.1000">
    <property type="entry name" value="HAD superfamily/HAD-like"/>
    <property type="match status" value="1"/>
</dbReference>
<sequence length="237" mass="27077">MARPVPAGRGAPRLWLFDLDNTLHDAGRWAFPELHEAMGRYVQTHLALPAEQAGALSERYWLRYGATLLGLMRHHGVRPAHFLHETHRLPGLEDELRSHRPDLAALARLRGRRVLLTNAPRDYAMRVLQALRMAPLFDAVIAIEDMRLFGQLRPKPDARMLRALLVRLGCAPQDAVLVEDTLGHLRSARRVGLRTVWMQRWLRHASPGPRARGNSVAPRWLDQRTRQLRTLTRLGRG</sequence>
<dbReference type="Gene3D" id="1.10.150.450">
    <property type="match status" value="1"/>
</dbReference>
<dbReference type="InterPro" id="IPR023214">
    <property type="entry name" value="HAD_sf"/>
</dbReference>
<dbReference type="SFLD" id="SFLDG01129">
    <property type="entry name" value="C1.5:_HAD__Beta-PGM__Phosphata"/>
    <property type="match status" value="1"/>
</dbReference>
<evidence type="ECO:0000313" key="1">
    <source>
        <dbReference type="EMBL" id="MEK8028404.1"/>
    </source>
</evidence>
<proteinExistence type="predicted"/>
<dbReference type="PANTHER" id="PTHR47438:SF1">
    <property type="entry name" value="PHOSPHATE METABOLISM PROTEIN 8-RELATED"/>
    <property type="match status" value="1"/>
</dbReference>
<dbReference type="GO" id="GO:0016787">
    <property type="term" value="F:hydrolase activity"/>
    <property type="evidence" value="ECO:0007669"/>
    <property type="project" value="UniProtKB-KW"/>
</dbReference>
<reference evidence="1 2" key="1">
    <citation type="submission" date="2024-04" db="EMBL/GenBank/DDBJ databases">
        <title>Novel species of the genus Ideonella isolated from streams.</title>
        <authorList>
            <person name="Lu H."/>
        </authorList>
    </citation>
    <scope>NUCLEOTIDE SEQUENCE [LARGE SCALE GENOMIC DNA]</scope>
    <source>
        <strain evidence="1 2">BYS139W</strain>
    </source>
</reference>
<dbReference type="NCBIfam" id="TIGR01509">
    <property type="entry name" value="HAD-SF-IA-v3"/>
    <property type="match status" value="1"/>
</dbReference>
<dbReference type="Proteomes" id="UP001368500">
    <property type="component" value="Unassembled WGS sequence"/>
</dbReference>
<evidence type="ECO:0000313" key="2">
    <source>
        <dbReference type="Proteomes" id="UP001368500"/>
    </source>
</evidence>